<evidence type="ECO:0008006" key="4">
    <source>
        <dbReference type="Google" id="ProtNLM"/>
    </source>
</evidence>
<name>A0A328BD37_9BACT</name>
<reference evidence="3" key="1">
    <citation type="submission" date="2018-05" db="EMBL/GenBank/DDBJ databases">
        <authorList>
            <person name="Nie L."/>
        </authorList>
    </citation>
    <scope>NUCLEOTIDE SEQUENCE [LARGE SCALE GENOMIC DNA]</scope>
    <source>
        <strain evidence="3">NL</strain>
    </source>
</reference>
<evidence type="ECO:0000256" key="1">
    <source>
        <dbReference type="SAM" id="Phobius"/>
    </source>
</evidence>
<feature type="transmembrane region" description="Helical" evidence="1">
    <location>
        <begin position="16"/>
        <end position="35"/>
    </location>
</feature>
<keyword evidence="1" id="KW-0812">Transmembrane</keyword>
<comment type="caution">
    <text evidence="2">The sequence shown here is derived from an EMBL/GenBank/DDBJ whole genome shotgun (WGS) entry which is preliminary data.</text>
</comment>
<dbReference type="EMBL" id="QHKM01000006">
    <property type="protein sequence ID" value="RAK64659.1"/>
    <property type="molecule type" value="Genomic_DNA"/>
</dbReference>
<keyword evidence="3" id="KW-1185">Reference proteome</keyword>
<organism evidence="2 3">
    <name type="scientific">Hymenobacter edaphi</name>
    <dbReference type="NCBI Taxonomy" id="2211146"/>
    <lineage>
        <taxon>Bacteria</taxon>
        <taxon>Pseudomonadati</taxon>
        <taxon>Bacteroidota</taxon>
        <taxon>Cytophagia</taxon>
        <taxon>Cytophagales</taxon>
        <taxon>Hymenobacteraceae</taxon>
        <taxon>Hymenobacter</taxon>
    </lineage>
</organism>
<proteinExistence type="predicted"/>
<sequence>MSGSTHSAETNHTGRYYMYAFIAFWEIIVLCAAGCEGHHSYRRYSRGVVAPAVVVNDSMTEGDTRLYVVQFRAQDQQTYTVQSHFNTLGHRYYRGQMARVVYLPEDPADGRIDDNAEKYGVAGGCLLMAVFGLLFGGAVYYFFDRPQRLSA</sequence>
<evidence type="ECO:0000313" key="3">
    <source>
        <dbReference type="Proteomes" id="UP000248553"/>
    </source>
</evidence>
<dbReference type="RefSeq" id="WP_111479633.1">
    <property type="nucleotide sequence ID" value="NZ_QHKM01000006.1"/>
</dbReference>
<keyword evidence="1" id="KW-0472">Membrane</keyword>
<feature type="transmembrane region" description="Helical" evidence="1">
    <location>
        <begin position="119"/>
        <end position="143"/>
    </location>
</feature>
<dbReference type="AlphaFoldDB" id="A0A328BD37"/>
<keyword evidence="1" id="KW-1133">Transmembrane helix</keyword>
<accession>A0A328BD37</accession>
<dbReference type="Proteomes" id="UP000248553">
    <property type="component" value="Unassembled WGS sequence"/>
</dbReference>
<evidence type="ECO:0000313" key="2">
    <source>
        <dbReference type="EMBL" id="RAK64659.1"/>
    </source>
</evidence>
<gene>
    <name evidence="2" type="ORF">DLM85_18420</name>
</gene>
<protein>
    <recommendedName>
        <fullName evidence="4">DUF3592 domain-containing protein</fullName>
    </recommendedName>
</protein>